<feature type="domain" description="Putative Flagellin Flp1-like" evidence="2">
    <location>
        <begin position="12"/>
        <end position="58"/>
    </location>
</feature>
<evidence type="ECO:0000259" key="2">
    <source>
        <dbReference type="Pfam" id="PF16982"/>
    </source>
</evidence>
<keyword evidence="4" id="KW-1185">Reference proteome</keyword>
<keyword evidence="1" id="KW-1133">Transmembrane helix</keyword>
<name>A0ABV6JNS0_9BACL</name>
<accession>A0ABV6JNS0</accession>
<evidence type="ECO:0000256" key="1">
    <source>
        <dbReference type="SAM" id="Phobius"/>
    </source>
</evidence>
<proteinExistence type="predicted"/>
<protein>
    <submittedName>
        <fullName evidence="3">Flp1 family type IVb pilin</fullName>
    </submittedName>
</protein>
<keyword evidence="1" id="KW-0812">Transmembrane</keyword>
<dbReference type="Pfam" id="PF16982">
    <property type="entry name" value="Flp1_like"/>
    <property type="match status" value="1"/>
</dbReference>
<sequence>MKQWMKKKARDFWREEEGLGTLEIILIIAVVIILALLFKDWIIDLVQRLMGKADDQADKIFS</sequence>
<evidence type="ECO:0000313" key="3">
    <source>
        <dbReference type="EMBL" id="MFC0396193.1"/>
    </source>
</evidence>
<dbReference type="Proteomes" id="UP001589818">
    <property type="component" value="Unassembled WGS sequence"/>
</dbReference>
<dbReference type="InterPro" id="IPR031564">
    <property type="entry name" value="Flp1-like"/>
</dbReference>
<dbReference type="RefSeq" id="WP_204816989.1">
    <property type="nucleotide sequence ID" value="NZ_JANHOF010000002.1"/>
</dbReference>
<organism evidence="3 4">
    <name type="scientific">Paenibacillus mendelii</name>
    <dbReference type="NCBI Taxonomy" id="206163"/>
    <lineage>
        <taxon>Bacteria</taxon>
        <taxon>Bacillati</taxon>
        <taxon>Bacillota</taxon>
        <taxon>Bacilli</taxon>
        <taxon>Bacillales</taxon>
        <taxon>Paenibacillaceae</taxon>
        <taxon>Paenibacillus</taxon>
    </lineage>
</organism>
<reference evidence="3 4" key="1">
    <citation type="submission" date="2024-09" db="EMBL/GenBank/DDBJ databases">
        <authorList>
            <person name="Sun Q."/>
            <person name="Mori K."/>
        </authorList>
    </citation>
    <scope>NUCLEOTIDE SEQUENCE [LARGE SCALE GENOMIC DNA]</scope>
    <source>
        <strain evidence="3 4">CCM 4839</strain>
    </source>
</reference>
<keyword evidence="1" id="KW-0472">Membrane</keyword>
<evidence type="ECO:0000313" key="4">
    <source>
        <dbReference type="Proteomes" id="UP001589818"/>
    </source>
</evidence>
<dbReference type="EMBL" id="JBHLVF010000047">
    <property type="protein sequence ID" value="MFC0396193.1"/>
    <property type="molecule type" value="Genomic_DNA"/>
</dbReference>
<gene>
    <name evidence="3" type="ORF">ACFFJ8_33055</name>
</gene>
<comment type="caution">
    <text evidence="3">The sequence shown here is derived from an EMBL/GenBank/DDBJ whole genome shotgun (WGS) entry which is preliminary data.</text>
</comment>
<feature type="transmembrane region" description="Helical" evidence="1">
    <location>
        <begin position="21"/>
        <end position="38"/>
    </location>
</feature>